<dbReference type="InterPro" id="IPR048684">
    <property type="entry name" value="COG4_C"/>
</dbReference>
<keyword evidence="6" id="KW-0677">Repeat</keyword>
<accession>A0A8S2ARI9</accession>
<dbReference type="Pfam" id="PF20663">
    <property type="entry name" value="COG4_N"/>
    <property type="match status" value="1"/>
</dbReference>
<name>A0A8S2ARI9_ARAAE</name>
<feature type="repeat" description="PPR" evidence="11">
    <location>
        <begin position="300"/>
        <end position="334"/>
    </location>
</feature>
<dbReference type="CDD" id="cd00121">
    <property type="entry name" value="MATH"/>
    <property type="match status" value="2"/>
</dbReference>
<feature type="repeat" description="PPR" evidence="11">
    <location>
        <begin position="335"/>
        <end position="369"/>
    </location>
</feature>
<protein>
    <recommendedName>
        <fullName evidence="4">Conserved oligomeric Golgi complex subunit 4</fullName>
    </recommendedName>
    <alternativeName>
        <fullName evidence="10">Component of oligomeric Golgi complex 4</fullName>
    </alternativeName>
</protein>
<dbReference type="SMART" id="SM00762">
    <property type="entry name" value="Cog4"/>
    <property type="match status" value="1"/>
</dbReference>
<dbReference type="InterPro" id="IPR002885">
    <property type="entry name" value="PPR_rpt"/>
</dbReference>
<sequence length="1467" mass="166251">MIRRPIYDCSAASRHLTSSLSTFSRFIFYSSSEHEARKPKASALVSNPNPKSPIGSPTRVQKLIASQSDPLLAKEIFDYASQQPNFRHSRSSHLILILKLGRARYFNLIDDVLAKHRSSGYPLTGEIFTYLIKVYAEAKLPEKVLSTFYKMLEFNFTPQPKHLNRILEVLVSHRGYLQKAFELFKSSRLHGVMPNTRSYNILMQAFCLNDDLSIAYQLFGKMLDRDVVPDVESYKILIKGFCRKGQVNGAMELLEDMLNKGFVPDRLSYTTLLNSLCRKTQLREAYKLLCRMKLKGCNPDLVHYNTIILGFCREDRAMDARKVLDDMLSNGCSPNSVSYRTLIGGLCDQGMFDEGKKYLQEMISKGFSPHFSVSNCLVKGFCSFGKVEEACDVVEVVMKNGEILHSDTWEMIIPLICKEDESEKIKRFLEDAVKEEITGDTRIVDKIIKMPEIEQDDAAGETVDPSTVKFGTPEALEYVRSLTDVGAMTRLLHECIAYQRSLDSDLDTLLSQRTELDRNLVQLQRSAEILDIVKADADHMLGNVRSTCDLADQVSGKVRELDLAQSRVNVTLSRIDAIVERGNCIEGVKTALESEDYESAAKFVQRFLQIDSQYKDSGSDQREQLLTSKKQLEGIAKKKLLAAIDQRDHPTILRFVRLYSPLGMEEEGLQLYVGYLKKVIAMRGRMEYENVVELMEQGLGQANFVGCLANLFKDIVMTIVENDEILRGLCGEDGVVYAICELQEECDSRGSLILKKYMEFRKLARLASDINNSPNLNLLAGGASEGPDPREVELYVEEILSLMQIGEDYTEFVVSKIKSLTSVDPELLPRATKAFRNGSFCKVIQDVTGFYVILEGFFMVENVRKAIRIDEHVPDSLTTSMVDDVFYVLQSCLRRAISTSNISSVIAVLSNAGSLLGNDYHEALQQKIREPNLGARLFLGGIGVENTGTEIATALNNMDVSCEYIVKLKIEIEEQCTEVFPAPADRERIKSCLSELGELSNTFKQLLNSGMEQLVATVTPRIRPVLDTVATISYELTETEYAENEVNDPWVQRLLHSVETNAAWLQPLMTSNNYDSFLHLIIDFIVKRLEVIMMQKRFSQLGGLQLDRDTRALVSHFSGMTQRTVRDKFARLTQMATILNLEKVSEILDFWGENSGPMTWRLTPAEFLTMSRPIPIEEMVRLFKSRHTTSHLFKIDNFSLLKKYGIEKVESSVFDLAGHKWTLSVYPNGHKSAKGTHVSIFLMNQVSVNVLLTYKLFVVSQLERKWHSKSKDQFDTNPEPSTEGFYEFISLADLKKNGYLIGDCCLFGVKFYEIEPANPGTAECFSLIEKPLNHKVTWMMSKFSSFNPGKAHQSNEFVVGTRKWRIEVHPRGYDEEKDKSFSVYLSAEGFVKNAPNTKTYASFKLRVLDQVSWNHAERAGTEWFDAEPEQSGFADFMPLGKLDEPYLLKDKLYVGVEFEVISTTNYC</sequence>
<feature type="domain" description="MATH" evidence="12">
    <location>
        <begin position="1188"/>
        <end position="1311"/>
    </location>
</feature>
<keyword evidence="8" id="KW-0333">Golgi apparatus</keyword>
<dbReference type="Gene3D" id="1.20.58.1970">
    <property type="match status" value="1"/>
</dbReference>
<dbReference type="GO" id="GO:0000139">
    <property type="term" value="C:Golgi membrane"/>
    <property type="evidence" value="ECO:0007669"/>
    <property type="project" value="UniProtKB-SubCell"/>
</dbReference>
<dbReference type="Pfam" id="PF22486">
    <property type="entry name" value="MATH_2"/>
    <property type="match status" value="2"/>
</dbReference>
<dbReference type="Pfam" id="PF20662">
    <property type="entry name" value="COG4_C"/>
    <property type="match status" value="1"/>
</dbReference>
<evidence type="ECO:0000256" key="6">
    <source>
        <dbReference type="ARBA" id="ARBA00022737"/>
    </source>
</evidence>
<dbReference type="Proteomes" id="UP000682877">
    <property type="component" value="Chromosome 6"/>
</dbReference>
<comment type="similarity">
    <text evidence="2">Belongs to the PPR family. P subfamily.</text>
</comment>
<evidence type="ECO:0000259" key="12">
    <source>
        <dbReference type="PROSITE" id="PS50144"/>
    </source>
</evidence>
<dbReference type="SMART" id="SM00061">
    <property type="entry name" value="MATH"/>
    <property type="match status" value="2"/>
</dbReference>
<gene>
    <name evidence="13" type="ORF">AARE701A_LOCUS17125</name>
</gene>
<comment type="subcellular location">
    <subcellularLocation>
        <location evidence="1">Golgi apparatus membrane</location>
        <topology evidence="1">Peripheral membrane protein</topology>
    </subcellularLocation>
</comment>
<keyword evidence="9" id="KW-0472">Membrane</keyword>
<feature type="repeat" description="PPR" evidence="11">
    <location>
        <begin position="195"/>
        <end position="229"/>
    </location>
</feature>
<evidence type="ECO:0000256" key="10">
    <source>
        <dbReference type="ARBA" id="ARBA00031340"/>
    </source>
</evidence>
<dbReference type="InterPro" id="IPR002083">
    <property type="entry name" value="MATH/TRAF_dom"/>
</dbReference>
<evidence type="ECO:0000256" key="8">
    <source>
        <dbReference type="ARBA" id="ARBA00023034"/>
    </source>
</evidence>
<dbReference type="Pfam" id="PF01535">
    <property type="entry name" value="PPR"/>
    <property type="match status" value="2"/>
</dbReference>
<feature type="repeat" description="PPR" evidence="11">
    <location>
        <begin position="230"/>
        <end position="264"/>
    </location>
</feature>
<dbReference type="InterPro" id="IPR013167">
    <property type="entry name" value="COG4_M"/>
</dbReference>
<dbReference type="PANTHER" id="PTHR24016:SF0">
    <property type="entry name" value="CONSERVED OLIGOMERIC GOLGI COMPLEX SUBUNIT 4"/>
    <property type="match status" value="1"/>
</dbReference>
<evidence type="ECO:0000313" key="13">
    <source>
        <dbReference type="EMBL" id="CAE6142433.1"/>
    </source>
</evidence>
<evidence type="ECO:0000256" key="4">
    <source>
        <dbReference type="ARBA" id="ARBA00020975"/>
    </source>
</evidence>
<dbReference type="NCBIfam" id="TIGR00756">
    <property type="entry name" value="PPR"/>
    <property type="match status" value="5"/>
</dbReference>
<dbReference type="SUPFAM" id="SSF49599">
    <property type="entry name" value="TRAF domain-like"/>
    <property type="match status" value="2"/>
</dbReference>
<evidence type="ECO:0000256" key="5">
    <source>
        <dbReference type="ARBA" id="ARBA00022448"/>
    </source>
</evidence>
<keyword evidence="14" id="KW-1185">Reference proteome</keyword>
<evidence type="ECO:0000256" key="1">
    <source>
        <dbReference type="ARBA" id="ARBA00004395"/>
    </source>
</evidence>
<dbReference type="Gene3D" id="1.25.40.10">
    <property type="entry name" value="Tetratricopeptide repeat domain"/>
    <property type="match status" value="2"/>
</dbReference>
<dbReference type="PROSITE" id="PS50144">
    <property type="entry name" value="MATH"/>
    <property type="match status" value="2"/>
</dbReference>
<dbReference type="PANTHER" id="PTHR24016">
    <property type="entry name" value="CONSERVED OLIGOMERIC GOLGI COMPLEX SUBUNIT 4"/>
    <property type="match status" value="1"/>
</dbReference>
<evidence type="ECO:0000256" key="7">
    <source>
        <dbReference type="ARBA" id="ARBA00022927"/>
    </source>
</evidence>
<evidence type="ECO:0000256" key="9">
    <source>
        <dbReference type="ARBA" id="ARBA00023136"/>
    </source>
</evidence>
<feature type="domain" description="MATH" evidence="12">
    <location>
        <begin position="1333"/>
        <end position="1458"/>
    </location>
</feature>
<dbReference type="PROSITE" id="PS51375">
    <property type="entry name" value="PPR"/>
    <property type="match status" value="5"/>
</dbReference>
<dbReference type="InterPro" id="IPR008974">
    <property type="entry name" value="TRAF-like"/>
</dbReference>
<dbReference type="Pfam" id="PF08318">
    <property type="entry name" value="COG4_m"/>
    <property type="match status" value="1"/>
</dbReference>
<dbReference type="FunFam" id="1.25.40.10:FF:001833">
    <property type="entry name" value="Pentatricopeptide repeat-containing protein At3g13160, mitochondrial"/>
    <property type="match status" value="1"/>
</dbReference>
<feature type="repeat" description="PPR" evidence="11">
    <location>
        <begin position="265"/>
        <end position="299"/>
    </location>
</feature>
<keyword evidence="7" id="KW-0653">Protein transport</keyword>
<evidence type="ECO:0000256" key="2">
    <source>
        <dbReference type="ARBA" id="ARBA00007626"/>
    </source>
</evidence>
<dbReference type="InterPro" id="IPR048680">
    <property type="entry name" value="COG4_N"/>
</dbReference>
<dbReference type="Gene3D" id="1.10.287.1060">
    <property type="entry name" value="ESAT-6-like"/>
    <property type="match status" value="1"/>
</dbReference>
<dbReference type="Pfam" id="PF13041">
    <property type="entry name" value="PPR_2"/>
    <property type="match status" value="2"/>
</dbReference>
<organism evidence="13 14">
    <name type="scientific">Arabidopsis arenosa</name>
    <name type="common">Sand rock-cress</name>
    <name type="synonym">Cardaminopsis arenosa</name>
    <dbReference type="NCBI Taxonomy" id="38785"/>
    <lineage>
        <taxon>Eukaryota</taxon>
        <taxon>Viridiplantae</taxon>
        <taxon>Streptophyta</taxon>
        <taxon>Embryophyta</taxon>
        <taxon>Tracheophyta</taxon>
        <taxon>Spermatophyta</taxon>
        <taxon>Magnoliopsida</taxon>
        <taxon>eudicotyledons</taxon>
        <taxon>Gunneridae</taxon>
        <taxon>Pentapetalae</taxon>
        <taxon>rosids</taxon>
        <taxon>malvids</taxon>
        <taxon>Brassicales</taxon>
        <taxon>Brassicaceae</taxon>
        <taxon>Camelineae</taxon>
        <taxon>Arabidopsis</taxon>
    </lineage>
</organism>
<reference evidence="13" key="1">
    <citation type="submission" date="2021-01" db="EMBL/GenBank/DDBJ databases">
        <authorList>
            <person name="Bezrukov I."/>
        </authorList>
    </citation>
    <scope>NUCLEOTIDE SEQUENCE</scope>
</reference>
<proteinExistence type="inferred from homology"/>
<dbReference type="GO" id="GO:0015031">
    <property type="term" value="P:protein transport"/>
    <property type="evidence" value="ECO:0007669"/>
    <property type="project" value="UniProtKB-KW"/>
</dbReference>
<dbReference type="EMBL" id="LR999456">
    <property type="protein sequence ID" value="CAE6142433.1"/>
    <property type="molecule type" value="Genomic_DNA"/>
</dbReference>
<evidence type="ECO:0000313" key="14">
    <source>
        <dbReference type="Proteomes" id="UP000682877"/>
    </source>
</evidence>
<evidence type="ECO:0000256" key="11">
    <source>
        <dbReference type="PROSITE-ProRule" id="PRU00708"/>
    </source>
</evidence>
<comment type="similarity">
    <text evidence="3">Belongs to the COG4 family.</text>
</comment>
<keyword evidence="5" id="KW-0813">Transport</keyword>
<dbReference type="InterPro" id="IPR011990">
    <property type="entry name" value="TPR-like_helical_dom_sf"/>
</dbReference>
<dbReference type="Pfam" id="PF12854">
    <property type="entry name" value="PPR_1"/>
    <property type="match status" value="1"/>
</dbReference>
<evidence type="ECO:0000256" key="3">
    <source>
        <dbReference type="ARBA" id="ARBA00009215"/>
    </source>
</evidence>
<dbReference type="InterPro" id="IPR048682">
    <property type="entry name" value="COG4"/>
</dbReference>
<dbReference type="Gene3D" id="2.60.210.10">
    <property type="entry name" value="Apoptosis, Tumor Necrosis Factor Receptor Associated Protein 2, Chain A"/>
    <property type="match status" value="2"/>
</dbReference>